<feature type="region of interest" description="Disordered" evidence="1">
    <location>
        <begin position="21"/>
        <end position="68"/>
    </location>
</feature>
<dbReference type="EMBL" id="GL876966">
    <property type="protein sequence ID" value="KLU81372.1"/>
    <property type="molecule type" value="Genomic_DNA"/>
</dbReference>
<dbReference type="EMBL" id="ADBL01000110">
    <property type="status" value="NOT_ANNOTATED_CDS"/>
    <property type="molecule type" value="Genomic_DNA"/>
</dbReference>
<feature type="region of interest" description="Disordered" evidence="1">
    <location>
        <begin position="452"/>
        <end position="551"/>
    </location>
</feature>
<feature type="compositionally biased region" description="Polar residues" evidence="1">
    <location>
        <begin position="235"/>
        <end position="248"/>
    </location>
</feature>
<feature type="compositionally biased region" description="Polar residues" evidence="1">
    <location>
        <begin position="169"/>
        <end position="178"/>
    </location>
</feature>
<evidence type="ECO:0000256" key="1">
    <source>
        <dbReference type="SAM" id="MobiDB-lite"/>
    </source>
</evidence>
<dbReference type="OrthoDB" id="5222846at2759"/>
<reference evidence="2" key="3">
    <citation type="submission" date="2011-03" db="EMBL/GenBank/DDBJ databases">
        <title>Annotation of Magnaporthe poae ATCC 64411.</title>
        <authorList>
            <person name="Ma L.-J."/>
            <person name="Dead R."/>
            <person name="Young S.K."/>
            <person name="Zeng Q."/>
            <person name="Gargeya S."/>
            <person name="Fitzgerald M."/>
            <person name="Haas B."/>
            <person name="Abouelleil A."/>
            <person name="Alvarado L."/>
            <person name="Arachchi H.M."/>
            <person name="Berlin A."/>
            <person name="Brown A."/>
            <person name="Chapman S.B."/>
            <person name="Chen Z."/>
            <person name="Dunbar C."/>
            <person name="Freedman E."/>
            <person name="Gearin G."/>
            <person name="Gellesch M."/>
            <person name="Goldberg J."/>
            <person name="Griggs A."/>
            <person name="Gujja S."/>
            <person name="Heiman D."/>
            <person name="Howarth C."/>
            <person name="Larson L."/>
            <person name="Lui A."/>
            <person name="MacDonald P.J.P."/>
            <person name="Mehta T."/>
            <person name="Montmayeur A."/>
            <person name="Murphy C."/>
            <person name="Neiman D."/>
            <person name="Pearson M."/>
            <person name="Priest M."/>
            <person name="Roberts A."/>
            <person name="Saif S."/>
            <person name="Shea T."/>
            <person name="Shenoy N."/>
            <person name="Sisk P."/>
            <person name="Stolte C."/>
            <person name="Sykes S."/>
            <person name="Yandava C."/>
            <person name="Wortman J."/>
            <person name="Nusbaum C."/>
            <person name="Birren B."/>
        </authorList>
    </citation>
    <scope>NUCLEOTIDE SEQUENCE</scope>
    <source>
        <strain evidence="2">ATCC 64411</strain>
    </source>
</reference>
<evidence type="ECO:0000313" key="2">
    <source>
        <dbReference type="EMBL" id="KLU81372.1"/>
    </source>
</evidence>
<feature type="compositionally biased region" description="Basic and acidic residues" evidence="1">
    <location>
        <begin position="252"/>
        <end position="263"/>
    </location>
</feature>
<feature type="region of interest" description="Disordered" evidence="1">
    <location>
        <begin position="84"/>
        <end position="198"/>
    </location>
</feature>
<sequence>MAGHNPEGWWVLDKIELRVSPEPGQVAASENAHPDRPKPASRPTQSAASEIQLPSLRQDSHSVVDKDKDITRLRGLLLERVAKLKSIPGPAQSWKPESENIVPPMGSSKAAQNSGHVSDAATSSQPSRPGPAHGPVSSSLLPNHRHRIVSVADPNYGRLSPPKFDAAQDSHSGGQSLANGPENGAGPSQNYGMAQPGHALPLMPKPTQTHYLPPVARALMGVIGPGVQGGGSFGNPTPRSSIQHSTATEPIHSSREAAVKAEDSMPVALGEPLDQKEKPEKSELHTYPQILSHECQIRRFNPKFIQWADAQGFWCEVHLPDGQIVSLDRPSPNQAAAKVVCAKKAIPIVRGLPMWYIDKVPRSSPANSPRHKTATSNALVVRSRINGTQMDVAAMGPRGHYGSAAWPARLDPRETKIRKMEETMGFLIPPVFRDSELAAQAFLAGFNVARQDVESDPSPARLGHRSRAHRERSPIRATRGGPDAARSQTRAAGRSDRRARSRSPSLNPSSSGGGTPTPSRRGRGDYYWPTSSRRPADNYPAASGGVDHYHS</sequence>
<dbReference type="eggNOG" id="ENOG502RMPA">
    <property type="taxonomic scope" value="Eukaryota"/>
</dbReference>
<protein>
    <submittedName>
        <fullName evidence="2 3">Uncharacterized protein</fullName>
    </submittedName>
</protein>
<feature type="compositionally biased region" description="Polar residues" evidence="1">
    <location>
        <begin position="109"/>
        <end position="127"/>
    </location>
</feature>
<gene>
    <name evidence="2" type="ORF">MAPG_00462</name>
</gene>
<reference evidence="2" key="2">
    <citation type="submission" date="2010-05" db="EMBL/GenBank/DDBJ databases">
        <title>The Genome Sequence of Magnaporthe poae strain ATCC 64411.</title>
        <authorList>
            <consortium name="The Broad Institute Genome Sequencing Platform"/>
            <consortium name="Broad Institute Genome Sequencing Center for Infectious Disease"/>
            <person name="Ma L.-J."/>
            <person name="Dead R."/>
            <person name="Young S."/>
            <person name="Zeng Q."/>
            <person name="Koehrsen M."/>
            <person name="Alvarado L."/>
            <person name="Berlin A."/>
            <person name="Chapman S.B."/>
            <person name="Chen Z."/>
            <person name="Freedman E."/>
            <person name="Gellesch M."/>
            <person name="Goldberg J."/>
            <person name="Griggs A."/>
            <person name="Gujja S."/>
            <person name="Heilman E.R."/>
            <person name="Heiman D."/>
            <person name="Hepburn T."/>
            <person name="Howarth C."/>
            <person name="Jen D."/>
            <person name="Larson L."/>
            <person name="Mehta T."/>
            <person name="Neiman D."/>
            <person name="Pearson M."/>
            <person name="Roberts A."/>
            <person name="Saif S."/>
            <person name="Shea T."/>
            <person name="Shenoy N."/>
            <person name="Sisk P."/>
            <person name="Stolte C."/>
            <person name="Sykes S."/>
            <person name="Walk T."/>
            <person name="White J."/>
            <person name="Yandava C."/>
            <person name="Haas B."/>
            <person name="Nusbaum C."/>
            <person name="Birren B."/>
        </authorList>
    </citation>
    <scope>NUCLEOTIDE SEQUENCE</scope>
    <source>
        <strain evidence="2">ATCC 64411</strain>
    </source>
</reference>
<reference evidence="4" key="1">
    <citation type="submission" date="2010-05" db="EMBL/GenBank/DDBJ databases">
        <title>The genome sequence of Magnaporthe poae strain ATCC 64411.</title>
        <authorList>
            <person name="Ma L.-J."/>
            <person name="Dead R."/>
            <person name="Young S."/>
            <person name="Zeng Q."/>
            <person name="Koehrsen M."/>
            <person name="Alvarado L."/>
            <person name="Berlin A."/>
            <person name="Chapman S.B."/>
            <person name="Chen Z."/>
            <person name="Freedman E."/>
            <person name="Gellesch M."/>
            <person name="Goldberg J."/>
            <person name="Griggs A."/>
            <person name="Gujja S."/>
            <person name="Heilman E.R."/>
            <person name="Heiman D."/>
            <person name="Hepburn T."/>
            <person name="Howarth C."/>
            <person name="Jen D."/>
            <person name="Larson L."/>
            <person name="Mehta T."/>
            <person name="Neiman D."/>
            <person name="Pearson M."/>
            <person name="Roberts A."/>
            <person name="Saif S."/>
            <person name="Shea T."/>
            <person name="Shenoy N."/>
            <person name="Sisk P."/>
            <person name="Stolte C."/>
            <person name="Sykes S."/>
            <person name="Walk T."/>
            <person name="White J."/>
            <person name="Yandava C."/>
            <person name="Haas B."/>
            <person name="Nusbaum C."/>
            <person name="Birren B."/>
        </authorList>
    </citation>
    <scope>NUCLEOTIDE SEQUENCE [LARGE SCALE GENOMIC DNA]</scope>
    <source>
        <strain evidence="4">ATCC 64411 / 73-15</strain>
    </source>
</reference>
<reference evidence="3" key="5">
    <citation type="submission" date="2015-06" db="UniProtKB">
        <authorList>
            <consortium name="EnsemblFungi"/>
        </authorList>
    </citation>
    <scope>IDENTIFICATION</scope>
    <source>
        <strain evidence="3">ATCC 64411</strain>
    </source>
</reference>
<evidence type="ECO:0000313" key="3">
    <source>
        <dbReference type="EnsemblFungi" id="MAPG_00462T0"/>
    </source>
</evidence>
<name>A0A0C4DL27_MAGP6</name>
<dbReference type="AlphaFoldDB" id="A0A0C4DL27"/>
<dbReference type="OMA" id="SHECQIR"/>
<keyword evidence="4" id="KW-1185">Reference proteome</keyword>
<evidence type="ECO:0000313" key="4">
    <source>
        <dbReference type="Proteomes" id="UP000011715"/>
    </source>
</evidence>
<dbReference type="Proteomes" id="UP000011715">
    <property type="component" value="Unassembled WGS sequence"/>
</dbReference>
<feature type="compositionally biased region" description="Basic and acidic residues" evidence="1">
    <location>
        <begin position="58"/>
        <end position="68"/>
    </location>
</feature>
<accession>A0A0C4DL27</accession>
<dbReference type="VEuPathDB" id="FungiDB:MAPG_00462"/>
<dbReference type="EnsemblFungi" id="MAPG_00462T0">
    <property type="protein sequence ID" value="MAPG_00462T0"/>
    <property type="gene ID" value="MAPG_00462"/>
</dbReference>
<feature type="region of interest" description="Disordered" evidence="1">
    <location>
        <begin position="229"/>
        <end position="265"/>
    </location>
</feature>
<reference evidence="3" key="4">
    <citation type="journal article" date="2015" name="G3 (Bethesda)">
        <title>Genome sequences of three phytopathogenic species of the Magnaporthaceae family of fungi.</title>
        <authorList>
            <person name="Okagaki L.H."/>
            <person name="Nunes C.C."/>
            <person name="Sailsbery J."/>
            <person name="Clay B."/>
            <person name="Brown D."/>
            <person name="John T."/>
            <person name="Oh Y."/>
            <person name="Young N."/>
            <person name="Fitzgerald M."/>
            <person name="Haas B.J."/>
            <person name="Zeng Q."/>
            <person name="Young S."/>
            <person name="Adiconis X."/>
            <person name="Fan L."/>
            <person name="Levin J.Z."/>
            <person name="Mitchell T.K."/>
            <person name="Okubara P.A."/>
            <person name="Farman M.L."/>
            <person name="Kohn L.M."/>
            <person name="Birren B."/>
            <person name="Ma L.-J."/>
            <person name="Dean R.A."/>
        </authorList>
    </citation>
    <scope>NUCLEOTIDE SEQUENCE</scope>
    <source>
        <strain evidence="3">ATCC 64411 / 73-15</strain>
    </source>
</reference>
<organism evidence="3 4">
    <name type="scientific">Magnaporthiopsis poae (strain ATCC 64411 / 73-15)</name>
    <name type="common">Kentucky bluegrass fungus</name>
    <name type="synonym">Magnaporthe poae</name>
    <dbReference type="NCBI Taxonomy" id="644358"/>
    <lineage>
        <taxon>Eukaryota</taxon>
        <taxon>Fungi</taxon>
        <taxon>Dikarya</taxon>
        <taxon>Ascomycota</taxon>
        <taxon>Pezizomycotina</taxon>
        <taxon>Sordariomycetes</taxon>
        <taxon>Sordariomycetidae</taxon>
        <taxon>Magnaporthales</taxon>
        <taxon>Magnaporthaceae</taxon>
        <taxon>Magnaporthiopsis</taxon>
    </lineage>
</organism>
<proteinExistence type="predicted"/>